<comment type="similarity">
    <text evidence="1 9">Belongs to the peptidase S11 family.</text>
</comment>
<dbReference type="RefSeq" id="WP_006906164.1">
    <property type="nucleotide sequence ID" value="NZ_GG665866.1"/>
</dbReference>
<keyword evidence="11" id="KW-0645">Protease</keyword>
<evidence type="ECO:0000256" key="1">
    <source>
        <dbReference type="ARBA" id="ARBA00007164"/>
    </source>
</evidence>
<evidence type="ECO:0000256" key="3">
    <source>
        <dbReference type="ARBA" id="ARBA00022801"/>
    </source>
</evidence>
<evidence type="ECO:0000259" key="10">
    <source>
        <dbReference type="Pfam" id="PF00768"/>
    </source>
</evidence>
<evidence type="ECO:0000313" key="12">
    <source>
        <dbReference type="Proteomes" id="UP000003494"/>
    </source>
</evidence>
<accession>C4GB53</accession>
<proteinExistence type="inferred from homology"/>
<evidence type="ECO:0000256" key="4">
    <source>
        <dbReference type="ARBA" id="ARBA00022960"/>
    </source>
</evidence>
<reference evidence="11" key="1">
    <citation type="submission" date="2009-04" db="EMBL/GenBank/DDBJ databases">
        <authorList>
            <person name="Weinstock G."/>
            <person name="Sodergren E."/>
            <person name="Clifton S."/>
            <person name="Fulton L."/>
            <person name="Fulton B."/>
            <person name="Courtney L."/>
            <person name="Fronick C."/>
            <person name="Harrison M."/>
            <person name="Strong C."/>
            <person name="Farmer C."/>
            <person name="Delahaunty K."/>
            <person name="Markovic C."/>
            <person name="Hall O."/>
            <person name="Minx P."/>
            <person name="Tomlinson C."/>
            <person name="Mitreva M."/>
            <person name="Nelson J."/>
            <person name="Hou S."/>
            <person name="Wollam A."/>
            <person name="Pepin K.H."/>
            <person name="Johnson M."/>
            <person name="Bhonagiri V."/>
            <person name="Nash W.E."/>
            <person name="Warren W."/>
            <person name="Chinwalla A."/>
            <person name="Mardis E.R."/>
            <person name="Wilson R.K."/>
        </authorList>
    </citation>
    <scope>NUCLEOTIDE SEQUENCE [LARGE SCALE GENOMIC DNA]</scope>
    <source>
        <strain evidence="11">DSM 14600</strain>
    </source>
</reference>
<keyword evidence="4" id="KW-0133">Cell shape</keyword>
<dbReference type="Gene3D" id="3.40.710.10">
    <property type="entry name" value="DD-peptidase/beta-lactamase superfamily"/>
    <property type="match status" value="1"/>
</dbReference>
<dbReference type="STRING" id="626523.GCWU000342_01154"/>
<dbReference type="Pfam" id="PF00768">
    <property type="entry name" value="Peptidase_S11"/>
    <property type="match status" value="1"/>
</dbReference>
<dbReference type="Proteomes" id="UP000003494">
    <property type="component" value="Unassembled WGS sequence"/>
</dbReference>
<protein>
    <submittedName>
        <fullName evidence="11">Serine-type D-Ala-D-Ala carboxypeptidase</fullName>
        <ecNumber evidence="11">3.4.16.4</ecNumber>
    </submittedName>
</protein>
<dbReference type="GO" id="GO:0006508">
    <property type="term" value="P:proteolysis"/>
    <property type="evidence" value="ECO:0007669"/>
    <property type="project" value="InterPro"/>
</dbReference>
<evidence type="ECO:0000256" key="9">
    <source>
        <dbReference type="RuleBase" id="RU004016"/>
    </source>
</evidence>
<feature type="binding site" evidence="8">
    <location>
        <position position="283"/>
    </location>
    <ligand>
        <name>substrate</name>
    </ligand>
</feature>
<dbReference type="InterPro" id="IPR018044">
    <property type="entry name" value="Peptidase_S11"/>
</dbReference>
<comment type="caution">
    <text evidence="11">The sequence shown here is derived from an EMBL/GenBank/DDBJ whole genome shotgun (WGS) entry which is preliminary data.</text>
</comment>
<keyword evidence="5" id="KW-0573">Peptidoglycan synthesis</keyword>
<evidence type="ECO:0000256" key="2">
    <source>
        <dbReference type="ARBA" id="ARBA00022729"/>
    </source>
</evidence>
<dbReference type="HOGENOM" id="CLU_027070_2_2_9"/>
<evidence type="ECO:0000256" key="5">
    <source>
        <dbReference type="ARBA" id="ARBA00022984"/>
    </source>
</evidence>
<dbReference type="GO" id="GO:0009252">
    <property type="term" value="P:peptidoglycan biosynthetic process"/>
    <property type="evidence" value="ECO:0007669"/>
    <property type="project" value="UniProtKB-KW"/>
</dbReference>
<dbReference type="eggNOG" id="COG1686">
    <property type="taxonomic scope" value="Bacteria"/>
</dbReference>
<dbReference type="AlphaFoldDB" id="C4GB53"/>
<dbReference type="PANTHER" id="PTHR21581:SF33">
    <property type="entry name" value="D-ALANYL-D-ALANINE CARBOXYPEPTIDASE DACB"/>
    <property type="match status" value="1"/>
</dbReference>
<name>C4GB53_9FIRM</name>
<feature type="active site" evidence="7">
    <location>
        <position position="167"/>
    </location>
</feature>
<dbReference type="GO" id="GO:0071555">
    <property type="term" value="P:cell wall organization"/>
    <property type="evidence" value="ECO:0007669"/>
    <property type="project" value="UniProtKB-KW"/>
</dbReference>
<dbReference type="EC" id="3.4.16.4" evidence="11"/>
<dbReference type="PANTHER" id="PTHR21581">
    <property type="entry name" value="D-ALANYL-D-ALANINE CARBOXYPEPTIDASE"/>
    <property type="match status" value="1"/>
</dbReference>
<keyword evidence="11" id="KW-0121">Carboxypeptidase</keyword>
<evidence type="ECO:0000256" key="8">
    <source>
        <dbReference type="PIRSR" id="PIRSR618044-2"/>
    </source>
</evidence>
<dbReference type="SUPFAM" id="SSF56601">
    <property type="entry name" value="beta-lactamase/transpeptidase-like"/>
    <property type="match status" value="1"/>
</dbReference>
<evidence type="ECO:0000313" key="11">
    <source>
        <dbReference type="EMBL" id="EEP28346.1"/>
    </source>
</evidence>
<dbReference type="PROSITE" id="PS51257">
    <property type="entry name" value="PROKAR_LIPOPROTEIN"/>
    <property type="match status" value="1"/>
</dbReference>
<keyword evidence="3 11" id="KW-0378">Hydrolase</keyword>
<keyword evidence="2" id="KW-0732">Signal</keyword>
<organism evidence="11 12">
    <name type="scientific">Shuttleworthella satelles DSM 14600</name>
    <dbReference type="NCBI Taxonomy" id="626523"/>
    <lineage>
        <taxon>Bacteria</taxon>
        <taxon>Bacillati</taxon>
        <taxon>Bacillota</taxon>
        <taxon>Clostridia</taxon>
        <taxon>Lachnospirales</taxon>
        <taxon>Lachnospiraceae</taxon>
        <taxon>Shuttleworthella</taxon>
    </lineage>
</organism>
<dbReference type="MEROPS" id="S11.004"/>
<feature type="active site" description="Proton acceptor" evidence="7">
    <location>
        <position position="113"/>
    </location>
</feature>
<sequence length="334" mass="36205">MKCTGKKYIPVKKYIAALLLVCLFVFVACGDKKQASDYRITDTSTDYGLTASRQEACNLLSAGTVIPRLDDVNTATNSQGSAFQSALVINETSGHVLYSKQANRKAYPASMTKVLTFLTAMRCGQLSDTLTVSENALRVMEGSTMAGLRAGDQISLQEALYAMILPSGNDAAITIAEGLGGSTEHFAEEMNETAASIGATHTHYVTVNGLHDDNHYTTANDMYLIFHEALKYPIFRDIISSKTHTGSFQSSGGLKRTLTWKNTNRYLQGSIQSPSDMTVVGGKTGTTDQAGACLVLLSKNARGEEIISIIFKADNHAALYKQMNHLLEVYGQNR</sequence>
<dbReference type="PRINTS" id="PR00725">
    <property type="entry name" value="DADACBPTASE1"/>
</dbReference>
<keyword evidence="12" id="KW-1185">Reference proteome</keyword>
<gene>
    <name evidence="11" type="ORF">GCWU000342_01154</name>
</gene>
<dbReference type="InterPro" id="IPR012338">
    <property type="entry name" value="Beta-lactam/transpept-like"/>
</dbReference>
<dbReference type="GO" id="GO:0009002">
    <property type="term" value="F:serine-type D-Ala-D-Ala carboxypeptidase activity"/>
    <property type="evidence" value="ECO:0007669"/>
    <property type="project" value="UniProtKB-EC"/>
</dbReference>
<evidence type="ECO:0000256" key="7">
    <source>
        <dbReference type="PIRSR" id="PIRSR618044-1"/>
    </source>
</evidence>
<feature type="active site" description="Acyl-ester intermediate" evidence="7">
    <location>
        <position position="110"/>
    </location>
</feature>
<dbReference type="GO" id="GO:0008360">
    <property type="term" value="P:regulation of cell shape"/>
    <property type="evidence" value="ECO:0007669"/>
    <property type="project" value="UniProtKB-KW"/>
</dbReference>
<keyword evidence="6" id="KW-0961">Cell wall biogenesis/degradation</keyword>
<evidence type="ECO:0000256" key="6">
    <source>
        <dbReference type="ARBA" id="ARBA00023316"/>
    </source>
</evidence>
<feature type="domain" description="Peptidase S11 D-alanyl-D-alanine carboxypeptidase A N-terminal" evidence="10">
    <location>
        <begin position="81"/>
        <end position="314"/>
    </location>
</feature>
<dbReference type="InterPro" id="IPR001967">
    <property type="entry name" value="Peptidase_S11_N"/>
</dbReference>
<dbReference type="EMBL" id="ACIP02000002">
    <property type="protein sequence ID" value="EEP28346.1"/>
    <property type="molecule type" value="Genomic_DNA"/>
</dbReference>